<proteinExistence type="predicted"/>
<evidence type="ECO:0000313" key="5">
    <source>
        <dbReference type="Proteomes" id="UP001214638"/>
    </source>
</evidence>
<dbReference type="AlphaFoldDB" id="A0AAD9PI29"/>
<name>A0AAD9PI29_9APIC</name>
<reference evidence="4" key="1">
    <citation type="journal article" date="2023" name="Nat. Microbiol.">
        <title>Babesia duncani multi-omics identifies virulence factors and drug targets.</title>
        <authorList>
            <person name="Singh P."/>
            <person name="Lonardi S."/>
            <person name="Liang Q."/>
            <person name="Vydyam P."/>
            <person name="Khabirova E."/>
            <person name="Fang T."/>
            <person name="Gihaz S."/>
            <person name="Thekkiniath J."/>
            <person name="Munshi M."/>
            <person name="Abel S."/>
            <person name="Ciampossin L."/>
            <person name="Batugedara G."/>
            <person name="Gupta M."/>
            <person name="Lu X.M."/>
            <person name="Lenz T."/>
            <person name="Chakravarty S."/>
            <person name="Cornillot E."/>
            <person name="Hu Y."/>
            <person name="Ma W."/>
            <person name="Gonzalez L.M."/>
            <person name="Sanchez S."/>
            <person name="Estrada K."/>
            <person name="Sanchez-Flores A."/>
            <person name="Montero E."/>
            <person name="Harb O.S."/>
            <person name="Le Roch K.G."/>
            <person name="Mamoun C.B."/>
        </authorList>
    </citation>
    <scope>NUCLEOTIDE SEQUENCE</scope>
    <source>
        <strain evidence="4">WA1</strain>
    </source>
</reference>
<dbReference type="InterPro" id="IPR036322">
    <property type="entry name" value="WD40_repeat_dom_sf"/>
</dbReference>
<dbReference type="GO" id="GO:0030515">
    <property type="term" value="F:snoRNA binding"/>
    <property type="evidence" value="ECO:0007669"/>
    <property type="project" value="TreeGrafter"/>
</dbReference>
<accession>A0AAD9PI29</accession>
<dbReference type="EMBL" id="JALLKP010000004">
    <property type="protein sequence ID" value="KAK2195256.1"/>
    <property type="molecule type" value="Genomic_DNA"/>
</dbReference>
<dbReference type="KEGG" id="bdw:94337226"/>
<dbReference type="PANTHER" id="PTHR19853:SF0">
    <property type="entry name" value="WD REPEAT-CONTAINING PROTEIN 3"/>
    <property type="match status" value="1"/>
</dbReference>
<organism evidence="4 5">
    <name type="scientific">Babesia duncani</name>
    <dbReference type="NCBI Taxonomy" id="323732"/>
    <lineage>
        <taxon>Eukaryota</taxon>
        <taxon>Sar</taxon>
        <taxon>Alveolata</taxon>
        <taxon>Apicomplexa</taxon>
        <taxon>Aconoidasida</taxon>
        <taxon>Piroplasmida</taxon>
        <taxon>Babesiidae</taxon>
        <taxon>Babesia</taxon>
    </lineage>
</organism>
<evidence type="ECO:0000256" key="2">
    <source>
        <dbReference type="ARBA" id="ARBA00022737"/>
    </source>
</evidence>
<keyword evidence="1 3" id="KW-0853">WD repeat</keyword>
<keyword evidence="2" id="KW-0677">Repeat</keyword>
<dbReference type="Proteomes" id="UP001214638">
    <property type="component" value="Unassembled WGS sequence"/>
</dbReference>
<dbReference type="InterPro" id="IPR015943">
    <property type="entry name" value="WD40/YVTN_repeat-like_dom_sf"/>
</dbReference>
<evidence type="ECO:0000313" key="4">
    <source>
        <dbReference type="EMBL" id="KAK2195256.1"/>
    </source>
</evidence>
<dbReference type="GO" id="GO:0030490">
    <property type="term" value="P:maturation of SSU-rRNA"/>
    <property type="evidence" value="ECO:0007669"/>
    <property type="project" value="TreeGrafter"/>
</dbReference>
<evidence type="ECO:0000256" key="1">
    <source>
        <dbReference type="ARBA" id="ARBA00022574"/>
    </source>
</evidence>
<dbReference type="Pfam" id="PF00400">
    <property type="entry name" value="WD40"/>
    <property type="match status" value="2"/>
</dbReference>
<dbReference type="SUPFAM" id="SSF50978">
    <property type="entry name" value="WD40 repeat-like"/>
    <property type="match status" value="1"/>
</dbReference>
<gene>
    <name evidence="4" type="ORF">BdWA1_002929</name>
</gene>
<comment type="caution">
    <text evidence="4">The sequence shown here is derived from an EMBL/GenBank/DDBJ whole genome shotgun (WGS) entry which is preliminary data.</text>
</comment>
<evidence type="ECO:0000256" key="3">
    <source>
        <dbReference type="PROSITE-ProRule" id="PRU00221"/>
    </source>
</evidence>
<dbReference type="GeneID" id="94337226"/>
<dbReference type="PRINTS" id="PR00320">
    <property type="entry name" value="GPROTEINBRPT"/>
</dbReference>
<feature type="repeat" description="WD" evidence="3">
    <location>
        <begin position="134"/>
        <end position="157"/>
    </location>
</feature>
<dbReference type="InterPro" id="IPR020472">
    <property type="entry name" value="WD40_PAC1"/>
</dbReference>
<dbReference type="InterPro" id="IPR001680">
    <property type="entry name" value="WD40_rpt"/>
</dbReference>
<dbReference type="PROSITE" id="PS50082">
    <property type="entry name" value="WD_REPEATS_2"/>
    <property type="match status" value="2"/>
</dbReference>
<dbReference type="SMART" id="SM00320">
    <property type="entry name" value="WD40"/>
    <property type="match status" value="4"/>
</dbReference>
<dbReference type="Gene3D" id="2.130.10.10">
    <property type="entry name" value="YVTN repeat-like/Quinoprotein amine dehydrogenase"/>
    <property type="match status" value="1"/>
</dbReference>
<dbReference type="RefSeq" id="XP_067802099.1">
    <property type="nucleotide sequence ID" value="XM_067947948.1"/>
</dbReference>
<dbReference type="PROSITE" id="PS00678">
    <property type="entry name" value="WD_REPEATS_1"/>
    <property type="match status" value="1"/>
</dbReference>
<dbReference type="InterPro" id="IPR051570">
    <property type="entry name" value="TBC1_cilium_biogenesis"/>
</dbReference>
<dbReference type="GO" id="GO:0034388">
    <property type="term" value="C:Pwp2p-containing subcomplex of 90S preribosome"/>
    <property type="evidence" value="ECO:0007669"/>
    <property type="project" value="TreeGrafter"/>
</dbReference>
<feature type="repeat" description="WD" evidence="3">
    <location>
        <begin position="211"/>
        <end position="234"/>
    </location>
</feature>
<sequence>MVKSYLRYALDDVFGTINSSNCASVALISDYLVATGTDEIVTIWNCRSGDVKLRLKCKSDGEDSTASAVSCFHYSIKKEKWMYVGYANGSIRGFQIQGSFDTFHAENVFEEFYRHGHKGEVTCLTTRYFINSCIYFSESGQLLASGSRDCHIVIWDVLGDSGLFRLEGHKNEITAMSFLRPIPSSEHNGVKYRRLATNGIPFSKGDDILGFFISCSKDCMVRIWDLTTQSCIQTIISFTDELYGLAINKSQVCLFL</sequence>
<dbReference type="GO" id="GO:0032040">
    <property type="term" value="C:small-subunit processome"/>
    <property type="evidence" value="ECO:0007669"/>
    <property type="project" value="TreeGrafter"/>
</dbReference>
<keyword evidence="5" id="KW-1185">Reference proteome</keyword>
<protein>
    <submittedName>
        <fullName evidence="4">Bifunctional G-protein beta WD-40 repeat/WD40 repeat/WD40-YVTN repeat-like-containing domain superfamily/WD40 repeat</fullName>
    </submittedName>
</protein>
<dbReference type="InterPro" id="IPR019775">
    <property type="entry name" value="WD40_repeat_CS"/>
</dbReference>
<dbReference type="PANTHER" id="PTHR19853">
    <property type="entry name" value="WD REPEAT CONTAINING PROTEIN 3 WDR3"/>
    <property type="match status" value="1"/>
</dbReference>